<evidence type="ECO:0008006" key="3">
    <source>
        <dbReference type="Google" id="ProtNLM"/>
    </source>
</evidence>
<dbReference type="EMBL" id="LXPE01000010">
    <property type="protein sequence ID" value="OBA27132.1"/>
    <property type="molecule type" value="Genomic_DNA"/>
</dbReference>
<gene>
    <name evidence="1" type="ORF">HANVADRAFT_52442</name>
</gene>
<dbReference type="AlphaFoldDB" id="A0A1B7TEF9"/>
<accession>A0A1B7TEF9</accession>
<reference evidence="2" key="1">
    <citation type="journal article" date="2016" name="Proc. Natl. Acad. Sci. U.S.A.">
        <title>Comparative genomics of biotechnologically important yeasts.</title>
        <authorList>
            <person name="Riley R."/>
            <person name="Haridas S."/>
            <person name="Wolfe K.H."/>
            <person name="Lopes M.R."/>
            <person name="Hittinger C.T."/>
            <person name="Goeker M."/>
            <person name="Salamov A.A."/>
            <person name="Wisecaver J.H."/>
            <person name="Long T.M."/>
            <person name="Calvey C.H."/>
            <person name="Aerts A.L."/>
            <person name="Barry K.W."/>
            <person name="Choi C."/>
            <person name="Clum A."/>
            <person name="Coughlan A.Y."/>
            <person name="Deshpande S."/>
            <person name="Douglass A.P."/>
            <person name="Hanson S.J."/>
            <person name="Klenk H.-P."/>
            <person name="LaButti K.M."/>
            <person name="Lapidus A."/>
            <person name="Lindquist E.A."/>
            <person name="Lipzen A.M."/>
            <person name="Meier-Kolthoff J.P."/>
            <person name="Ohm R.A."/>
            <person name="Otillar R.P."/>
            <person name="Pangilinan J.L."/>
            <person name="Peng Y."/>
            <person name="Rokas A."/>
            <person name="Rosa C.A."/>
            <person name="Scheuner C."/>
            <person name="Sibirny A.A."/>
            <person name="Slot J.C."/>
            <person name="Stielow J.B."/>
            <person name="Sun H."/>
            <person name="Kurtzman C.P."/>
            <person name="Blackwell M."/>
            <person name="Grigoriev I.V."/>
            <person name="Jeffries T.W."/>
        </authorList>
    </citation>
    <scope>NUCLEOTIDE SEQUENCE [LARGE SCALE GENOMIC DNA]</scope>
    <source>
        <strain evidence="2">NRRL Y-1626</strain>
    </source>
</reference>
<evidence type="ECO:0000313" key="2">
    <source>
        <dbReference type="Proteomes" id="UP000092321"/>
    </source>
</evidence>
<proteinExistence type="predicted"/>
<dbReference type="OrthoDB" id="550575at2759"/>
<name>A0A1B7TEF9_9ASCO</name>
<dbReference type="Proteomes" id="UP000092321">
    <property type="component" value="Unassembled WGS sequence"/>
</dbReference>
<dbReference type="Gene3D" id="3.80.10.10">
    <property type="entry name" value="Ribonuclease Inhibitor"/>
    <property type="match status" value="2"/>
</dbReference>
<sequence length="552" mass="64098">MNNSQQYDNIISSDNSLSSLNNSENSFYGDRTLDIISLSNDGDDTNEDIINNSPTMALKKIKNSEKISSFSQKKHKCNENLKLLTNFLDNSDGFNSPLVRKKNIHNRYIDTPLKIERQSSQILLDNFTVNDKQALEFSMGIQGYSCRKSSEIENKNSNNNNKNSPFISSNVQEAKKLSHLIFETPEILKKILFFTFNHEDPYNLPPLYSQEYNTDNVIYTNKFFYSIGIKYMNERLVFKNYRQLQKFNDFYKYKKKQHWLSPKTVIINFGSDGVFKQQSLDKDSPTLPKFFNELFINCNNIRHLEIRSNRFIKELPPNFENMNKLKILKLPGLCNLSTDSFEKLLNHVNVTELAELDLRNCYSISELSLFKALTKTFNLKHLNLNRKVLSSANSSEKYFKDNFTLSDNVLNAIQISKASLETLAISGSKISDYGIWQMIALTPEVRLNLRRLSLNDCFELKDGFFRLFDTGALPNLQVLELKQFKNDVDFERVCKLLFEFRLNQELQHSKPLSFVLDGKINEGVQRLQSEYNRNIGNVVLKELVNWVNMEKA</sequence>
<dbReference type="SUPFAM" id="SSF52047">
    <property type="entry name" value="RNI-like"/>
    <property type="match status" value="1"/>
</dbReference>
<organism evidence="1 2">
    <name type="scientific">Hanseniaspora valbyensis NRRL Y-1626</name>
    <dbReference type="NCBI Taxonomy" id="766949"/>
    <lineage>
        <taxon>Eukaryota</taxon>
        <taxon>Fungi</taxon>
        <taxon>Dikarya</taxon>
        <taxon>Ascomycota</taxon>
        <taxon>Saccharomycotina</taxon>
        <taxon>Saccharomycetes</taxon>
        <taxon>Saccharomycodales</taxon>
        <taxon>Saccharomycodaceae</taxon>
        <taxon>Hanseniaspora</taxon>
    </lineage>
</organism>
<keyword evidence="2" id="KW-1185">Reference proteome</keyword>
<comment type="caution">
    <text evidence="1">The sequence shown here is derived from an EMBL/GenBank/DDBJ whole genome shotgun (WGS) entry which is preliminary data.</text>
</comment>
<protein>
    <recommendedName>
        <fullName evidence="3">RNI-like protein</fullName>
    </recommendedName>
</protein>
<dbReference type="InterPro" id="IPR032675">
    <property type="entry name" value="LRR_dom_sf"/>
</dbReference>
<evidence type="ECO:0000313" key="1">
    <source>
        <dbReference type="EMBL" id="OBA27132.1"/>
    </source>
</evidence>